<dbReference type="CDD" id="cd00090">
    <property type="entry name" value="HTH_ARSR"/>
    <property type="match status" value="1"/>
</dbReference>
<dbReference type="PANTHER" id="PTHR33154:SF18">
    <property type="entry name" value="ARSENICAL RESISTANCE OPERON REPRESSOR"/>
    <property type="match status" value="1"/>
</dbReference>
<sequence length="114" mass="13497">MHHIEEVAEQMKLLGDKNRLMMLALLKEREWCVCEFVEIFDISQPGISQHMRKLKSHRIVKEERRGQWVYYSLNIEDKPHIQAVLRHLPGREELLRNFDKIVCCNQSESAISAP</sequence>
<dbReference type="PRINTS" id="PR00778">
    <property type="entry name" value="HTHARSR"/>
</dbReference>
<dbReference type="Pfam" id="PF01022">
    <property type="entry name" value="HTH_5"/>
    <property type="match status" value="1"/>
</dbReference>
<evidence type="ECO:0000256" key="3">
    <source>
        <dbReference type="ARBA" id="ARBA00023163"/>
    </source>
</evidence>
<dbReference type="InterPro" id="IPR036388">
    <property type="entry name" value="WH-like_DNA-bd_sf"/>
</dbReference>
<dbReference type="InterPro" id="IPR051081">
    <property type="entry name" value="HTH_MetalResp_TranReg"/>
</dbReference>
<comment type="caution">
    <text evidence="5">The sequence shown here is derived from an EMBL/GenBank/DDBJ whole genome shotgun (WGS) entry which is preliminary data.</text>
</comment>
<reference evidence="6" key="1">
    <citation type="journal article" date="2019" name="Int. J. Syst. Evol. Microbiol.">
        <title>The Global Catalogue of Microorganisms (GCM) 10K type strain sequencing project: providing services to taxonomists for standard genome sequencing and annotation.</title>
        <authorList>
            <consortium name="The Broad Institute Genomics Platform"/>
            <consortium name="The Broad Institute Genome Sequencing Center for Infectious Disease"/>
            <person name="Wu L."/>
            <person name="Ma J."/>
        </authorList>
    </citation>
    <scope>NUCLEOTIDE SEQUENCE [LARGE SCALE GENOMIC DNA]</scope>
    <source>
        <strain evidence="6">CCUG 54950</strain>
    </source>
</reference>
<dbReference type="PANTHER" id="PTHR33154">
    <property type="entry name" value="TRANSCRIPTIONAL REGULATOR, ARSR FAMILY"/>
    <property type="match status" value="1"/>
</dbReference>
<evidence type="ECO:0000256" key="1">
    <source>
        <dbReference type="ARBA" id="ARBA00023015"/>
    </source>
</evidence>
<name>A0ABW4RNA3_9BACL</name>
<dbReference type="Proteomes" id="UP001597233">
    <property type="component" value="Unassembled WGS sequence"/>
</dbReference>
<dbReference type="InterPro" id="IPR036390">
    <property type="entry name" value="WH_DNA-bd_sf"/>
</dbReference>
<gene>
    <name evidence="5" type="ORF">ACFSC9_19595</name>
</gene>
<proteinExistence type="predicted"/>
<feature type="domain" description="HTH arsR-type" evidence="4">
    <location>
        <begin position="1"/>
        <end position="96"/>
    </location>
</feature>
<dbReference type="RefSeq" id="WP_347324124.1">
    <property type="nucleotide sequence ID" value="NZ_JBCGUH010000002.1"/>
</dbReference>
<evidence type="ECO:0000313" key="5">
    <source>
        <dbReference type="EMBL" id="MFD1887686.1"/>
    </source>
</evidence>
<dbReference type="SMART" id="SM00418">
    <property type="entry name" value="HTH_ARSR"/>
    <property type="match status" value="1"/>
</dbReference>
<keyword evidence="2" id="KW-0238">DNA-binding</keyword>
<organism evidence="5 6">
    <name type="scientific">Paenibacillus wenxiniae</name>
    <dbReference type="NCBI Taxonomy" id="1636843"/>
    <lineage>
        <taxon>Bacteria</taxon>
        <taxon>Bacillati</taxon>
        <taxon>Bacillota</taxon>
        <taxon>Bacilli</taxon>
        <taxon>Bacillales</taxon>
        <taxon>Paenibacillaceae</taxon>
        <taxon>Paenibacillus</taxon>
    </lineage>
</organism>
<dbReference type="InterPro" id="IPR001845">
    <property type="entry name" value="HTH_ArsR_DNA-bd_dom"/>
</dbReference>
<dbReference type="NCBIfam" id="NF033788">
    <property type="entry name" value="HTH_metalloreg"/>
    <property type="match status" value="1"/>
</dbReference>
<dbReference type="SUPFAM" id="SSF46785">
    <property type="entry name" value="Winged helix' DNA-binding domain"/>
    <property type="match status" value="1"/>
</dbReference>
<dbReference type="Gene3D" id="1.10.10.10">
    <property type="entry name" value="Winged helix-like DNA-binding domain superfamily/Winged helix DNA-binding domain"/>
    <property type="match status" value="1"/>
</dbReference>
<keyword evidence="6" id="KW-1185">Reference proteome</keyword>
<keyword evidence="1" id="KW-0805">Transcription regulation</keyword>
<evidence type="ECO:0000259" key="4">
    <source>
        <dbReference type="PROSITE" id="PS50987"/>
    </source>
</evidence>
<dbReference type="PROSITE" id="PS50987">
    <property type="entry name" value="HTH_ARSR_2"/>
    <property type="match status" value="1"/>
</dbReference>
<accession>A0ABW4RNA3</accession>
<evidence type="ECO:0000313" key="6">
    <source>
        <dbReference type="Proteomes" id="UP001597233"/>
    </source>
</evidence>
<dbReference type="EMBL" id="JBHUEH010000032">
    <property type="protein sequence ID" value="MFD1887686.1"/>
    <property type="molecule type" value="Genomic_DNA"/>
</dbReference>
<keyword evidence="3" id="KW-0804">Transcription</keyword>
<evidence type="ECO:0000256" key="2">
    <source>
        <dbReference type="ARBA" id="ARBA00023125"/>
    </source>
</evidence>
<protein>
    <submittedName>
        <fullName evidence="5">ArsR/SmtB family transcription factor</fullName>
    </submittedName>
</protein>
<dbReference type="InterPro" id="IPR011991">
    <property type="entry name" value="ArsR-like_HTH"/>
</dbReference>